<sequence length="589" mass="64286">MAIPIFNKSQPSKYSIFLNTCFLLIISFFVTTFVYSPTTSSHAVFQPRRFLRAWSSWELSNDGCSGVHDFSDYKLKCIYVNSHDECHPRGYINYLSIFYCICGQFPVVGYAVLLLWLLVLFYLLGDTAANYFCFSLESLSRLLKLSPSIAGVTLLSLGNGAPDVFASIVSFTRSGAGDVGLNSVLGGAFFVSNVVVGVISIVISSRNVSVDKSSFTRDVLFFLFSLSSLLAIIYVGKVNLLGAISFISIYLIYVTTVSATHFCRRVPTQSSEISESLLSATNNNNINSDNNNDKSSFMEKGGLGSSDHDRDNDHQKLISSKLDSASACCYLDWFLYILDLPLYLPRRLTIPVAIKERWSKPYAVISASLAPVLLAALWSSQREEMGSKTKLMINLIGGLIGIVLGNVAYLSTKETDPPKNGLFFWLAGGFFMSVTWTYIIAEELVSLLVSIGTIVGISPAILGLTVLAWGISLGDLISNLAMAMNGGPDGAQIAISGCYAGPMFNTLVGLGLSLIFSTSSTYPNPYVIPDDPSLYETIGFLMTGLVWALVILPRKNMKLDRLLGTGLLTTYLCFLSLRVSRVVGLVKSY</sequence>
<keyword evidence="6" id="KW-0630">Potassium</keyword>
<feature type="domain" description="Sodium/calcium exchanger membrane region" evidence="14">
    <location>
        <begin position="426"/>
        <end position="578"/>
    </location>
</feature>
<feature type="domain" description="Sodium/calcium exchanger membrane region" evidence="14">
    <location>
        <begin position="114"/>
        <end position="257"/>
    </location>
</feature>
<keyword evidence="9 13" id="KW-0472">Membrane</keyword>
<dbReference type="InterPro" id="IPR004837">
    <property type="entry name" value="NaCa_Exmemb"/>
</dbReference>
<feature type="transmembrane region" description="Helical" evidence="13">
    <location>
        <begin position="391"/>
        <end position="410"/>
    </location>
</feature>
<comment type="similarity">
    <text evidence="11">Belongs to the Ca(2+):cation antiporter (CaCA) (TC 2.A.19) family. Cation/calcium exchanger (CCX) subfamily.</text>
</comment>
<evidence type="ECO:0000256" key="8">
    <source>
        <dbReference type="ARBA" id="ARBA00023053"/>
    </source>
</evidence>
<keyword evidence="10" id="KW-0406">Ion transport</keyword>
<dbReference type="PANTHER" id="PTHR12266">
    <property type="entry name" value="NA+/CA2+ K+ INDEPENDENT EXCHANGER"/>
    <property type="match status" value="1"/>
</dbReference>
<keyword evidence="7 13" id="KW-1133">Transmembrane helix</keyword>
<dbReference type="Pfam" id="PF01699">
    <property type="entry name" value="Na_Ca_ex"/>
    <property type="match status" value="2"/>
</dbReference>
<dbReference type="GO" id="GO:0016020">
    <property type="term" value="C:membrane"/>
    <property type="evidence" value="ECO:0007669"/>
    <property type="project" value="UniProtKB-SubCell"/>
</dbReference>
<keyword evidence="3" id="KW-0050">Antiport</keyword>
<feature type="transmembrane region" description="Helical" evidence="13">
    <location>
        <begin position="362"/>
        <end position="379"/>
    </location>
</feature>
<dbReference type="GO" id="GO:0015297">
    <property type="term" value="F:antiporter activity"/>
    <property type="evidence" value="ECO:0007669"/>
    <property type="project" value="UniProtKB-KW"/>
</dbReference>
<evidence type="ECO:0000256" key="4">
    <source>
        <dbReference type="ARBA" id="ARBA00022538"/>
    </source>
</evidence>
<feature type="transmembrane region" description="Helical" evidence="13">
    <location>
        <begin position="447"/>
        <end position="472"/>
    </location>
</feature>
<organism evidence="15 16">
    <name type="scientific">Dillenia turbinata</name>
    <dbReference type="NCBI Taxonomy" id="194707"/>
    <lineage>
        <taxon>Eukaryota</taxon>
        <taxon>Viridiplantae</taxon>
        <taxon>Streptophyta</taxon>
        <taxon>Embryophyta</taxon>
        <taxon>Tracheophyta</taxon>
        <taxon>Spermatophyta</taxon>
        <taxon>Magnoliopsida</taxon>
        <taxon>eudicotyledons</taxon>
        <taxon>Gunneridae</taxon>
        <taxon>Pentapetalae</taxon>
        <taxon>Dilleniales</taxon>
        <taxon>Dilleniaceae</taxon>
        <taxon>Dillenia</taxon>
    </lineage>
</organism>
<dbReference type="AlphaFoldDB" id="A0AAN8VXF3"/>
<feature type="transmembrane region" description="Helical" evidence="13">
    <location>
        <begin position="16"/>
        <end position="35"/>
    </location>
</feature>
<dbReference type="EMBL" id="JBAMMX010000004">
    <property type="protein sequence ID" value="KAK6942069.1"/>
    <property type="molecule type" value="Genomic_DNA"/>
</dbReference>
<dbReference type="InterPro" id="IPR044880">
    <property type="entry name" value="NCX_ion-bd_dom_sf"/>
</dbReference>
<comment type="subcellular location">
    <subcellularLocation>
        <location evidence="1">Membrane</location>
        <topology evidence="1">Multi-pass membrane protein</topology>
    </subcellularLocation>
</comment>
<dbReference type="GO" id="GO:0008324">
    <property type="term" value="F:monoatomic cation transmembrane transporter activity"/>
    <property type="evidence" value="ECO:0007669"/>
    <property type="project" value="TreeGrafter"/>
</dbReference>
<keyword evidence="2" id="KW-0813">Transport</keyword>
<feature type="region of interest" description="Disordered" evidence="12">
    <location>
        <begin position="284"/>
        <end position="310"/>
    </location>
</feature>
<feature type="transmembrane region" description="Helical" evidence="13">
    <location>
        <begin position="241"/>
        <end position="263"/>
    </location>
</feature>
<evidence type="ECO:0000256" key="1">
    <source>
        <dbReference type="ARBA" id="ARBA00004141"/>
    </source>
</evidence>
<dbReference type="GO" id="GO:0006814">
    <property type="term" value="P:sodium ion transport"/>
    <property type="evidence" value="ECO:0007669"/>
    <property type="project" value="UniProtKB-KW"/>
</dbReference>
<name>A0AAN8VXF3_9MAGN</name>
<evidence type="ECO:0000256" key="11">
    <source>
        <dbReference type="ARBA" id="ARBA00038187"/>
    </source>
</evidence>
<evidence type="ECO:0000313" key="15">
    <source>
        <dbReference type="EMBL" id="KAK6942069.1"/>
    </source>
</evidence>
<feature type="transmembrane region" description="Helical" evidence="13">
    <location>
        <begin position="534"/>
        <end position="552"/>
    </location>
</feature>
<evidence type="ECO:0000256" key="9">
    <source>
        <dbReference type="ARBA" id="ARBA00023136"/>
    </source>
</evidence>
<comment type="caution">
    <text evidence="15">The sequence shown here is derived from an EMBL/GenBank/DDBJ whole genome shotgun (WGS) entry which is preliminary data.</text>
</comment>
<dbReference type="GO" id="GO:0006813">
    <property type="term" value="P:potassium ion transport"/>
    <property type="evidence" value="ECO:0007669"/>
    <property type="project" value="UniProtKB-KW"/>
</dbReference>
<proteinExistence type="inferred from homology"/>
<accession>A0AAN8VXF3</accession>
<keyword evidence="4" id="KW-0633">Potassium transport</keyword>
<evidence type="ECO:0000256" key="5">
    <source>
        <dbReference type="ARBA" id="ARBA00022692"/>
    </source>
</evidence>
<feature type="transmembrane region" description="Helical" evidence="13">
    <location>
        <begin position="215"/>
        <end position="235"/>
    </location>
</feature>
<dbReference type="PANTHER" id="PTHR12266:SF24">
    <property type="entry name" value="CATION_CALCIUM EXCHANGER 1"/>
    <property type="match status" value="1"/>
</dbReference>
<feature type="compositionally biased region" description="Low complexity" evidence="12">
    <location>
        <begin position="284"/>
        <end position="295"/>
    </location>
</feature>
<keyword evidence="5 13" id="KW-0812">Transmembrane</keyword>
<evidence type="ECO:0000256" key="6">
    <source>
        <dbReference type="ARBA" id="ARBA00022958"/>
    </source>
</evidence>
<evidence type="ECO:0000256" key="3">
    <source>
        <dbReference type="ARBA" id="ARBA00022449"/>
    </source>
</evidence>
<evidence type="ECO:0000256" key="10">
    <source>
        <dbReference type="ARBA" id="ARBA00023201"/>
    </source>
</evidence>
<protein>
    <submittedName>
        <fullName evidence="15">Sodium/calcium exchanger membrane region</fullName>
    </submittedName>
</protein>
<evidence type="ECO:0000259" key="14">
    <source>
        <dbReference type="Pfam" id="PF01699"/>
    </source>
</evidence>
<feature type="transmembrane region" description="Helical" evidence="13">
    <location>
        <begin position="183"/>
        <end position="203"/>
    </location>
</feature>
<evidence type="ECO:0000256" key="13">
    <source>
        <dbReference type="SAM" id="Phobius"/>
    </source>
</evidence>
<evidence type="ECO:0000256" key="2">
    <source>
        <dbReference type="ARBA" id="ARBA00022448"/>
    </source>
</evidence>
<evidence type="ECO:0000256" key="7">
    <source>
        <dbReference type="ARBA" id="ARBA00022989"/>
    </source>
</evidence>
<feature type="transmembrane region" description="Helical" evidence="13">
    <location>
        <begin position="422"/>
        <end position="441"/>
    </location>
</feature>
<dbReference type="Gene3D" id="1.20.1420.30">
    <property type="entry name" value="NCX, central ion-binding region"/>
    <property type="match status" value="2"/>
</dbReference>
<keyword evidence="8" id="KW-0915">Sodium</keyword>
<dbReference type="InterPro" id="IPR051359">
    <property type="entry name" value="CaCA_antiporter"/>
</dbReference>
<evidence type="ECO:0000313" key="16">
    <source>
        <dbReference type="Proteomes" id="UP001370490"/>
    </source>
</evidence>
<feature type="transmembrane region" description="Helical" evidence="13">
    <location>
        <begin position="91"/>
        <end position="124"/>
    </location>
</feature>
<feature type="transmembrane region" description="Helical" evidence="13">
    <location>
        <begin position="493"/>
        <end position="514"/>
    </location>
</feature>
<keyword evidence="10" id="KW-0739">Sodium transport</keyword>
<evidence type="ECO:0000256" key="12">
    <source>
        <dbReference type="SAM" id="MobiDB-lite"/>
    </source>
</evidence>
<dbReference type="Proteomes" id="UP001370490">
    <property type="component" value="Unassembled WGS sequence"/>
</dbReference>
<reference evidence="15 16" key="1">
    <citation type="submission" date="2023-12" db="EMBL/GenBank/DDBJ databases">
        <title>A high-quality genome assembly for Dillenia turbinata (Dilleniales).</title>
        <authorList>
            <person name="Chanderbali A."/>
        </authorList>
    </citation>
    <scope>NUCLEOTIDE SEQUENCE [LARGE SCALE GENOMIC DNA]</scope>
    <source>
        <strain evidence="15">LSX21</strain>
        <tissue evidence="15">Leaf</tissue>
    </source>
</reference>
<keyword evidence="16" id="KW-1185">Reference proteome</keyword>
<gene>
    <name evidence="15" type="ORF">RJ641_027446</name>
</gene>